<dbReference type="AlphaFoldDB" id="A0A4V2DNN6"/>
<comment type="caution">
    <text evidence="1">The sequence shown here is derived from an EMBL/GenBank/DDBJ whole genome shotgun (WGS) entry which is preliminary data.</text>
</comment>
<protein>
    <submittedName>
        <fullName evidence="1">Uncharacterized protein</fullName>
    </submittedName>
</protein>
<evidence type="ECO:0000313" key="1">
    <source>
        <dbReference type="EMBL" id="RZG63709.1"/>
    </source>
</evidence>
<sequence length="72" mass="8647">MDNFEDRLYEPLEYLEKFSDNVINNQFNDLGLTYLITFRELVLGFARCGAYKSVEDFDKSMEIYEQLQKLFD</sequence>
<organism evidence="1 2">
    <name type="scientific">Acinetobacter bouvetii</name>
    <dbReference type="NCBI Taxonomy" id="202951"/>
    <lineage>
        <taxon>Bacteria</taxon>
        <taxon>Pseudomonadati</taxon>
        <taxon>Pseudomonadota</taxon>
        <taxon>Gammaproteobacteria</taxon>
        <taxon>Moraxellales</taxon>
        <taxon>Moraxellaceae</taxon>
        <taxon>Acinetobacter</taxon>
    </lineage>
</organism>
<gene>
    <name evidence="1" type="ORF">EXE25_18790</name>
</gene>
<reference evidence="1 2" key="1">
    <citation type="submission" date="2019-02" db="EMBL/GenBank/DDBJ databases">
        <title>The Batch Genome Submission of Acinetobacter spp. strains.</title>
        <authorList>
            <person name="Qin J."/>
            <person name="Hu Y."/>
            <person name="Ye H."/>
            <person name="Wei L."/>
            <person name="Feng Y."/>
            <person name="Zong Z."/>
        </authorList>
    </citation>
    <scope>NUCLEOTIDE SEQUENCE [LARGE SCALE GENOMIC DNA]</scope>
    <source>
        <strain evidence="1 2">WCHABo060081</strain>
    </source>
</reference>
<dbReference type="Proteomes" id="UP000293483">
    <property type="component" value="Unassembled WGS sequence"/>
</dbReference>
<evidence type="ECO:0000313" key="2">
    <source>
        <dbReference type="Proteomes" id="UP000293483"/>
    </source>
</evidence>
<dbReference type="EMBL" id="SGSU01000039">
    <property type="protein sequence ID" value="RZG63709.1"/>
    <property type="molecule type" value="Genomic_DNA"/>
</dbReference>
<accession>A0A4V2DNN6</accession>
<name>A0A4V2DNN6_9GAMM</name>
<dbReference type="RefSeq" id="WP_130148888.1">
    <property type="nucleotide sequence ID" value="NZ_SGSU01000039.1"/>
</dbReference>
<proteinExistence type="predicted"/>